<protein>
    <recommendedName>
        <fullName evidence="5">Transport permease protein</fullName>
    </recommendedName>
</protein>
<feature type="transmembrane region" description="Helical" evidence="5">
    <location>
        <begin position="20"/>
        <end position="37"/>
    </location>
</feature>
<evidence type="ECO:0000256" key="4">
    <source>
        <dbReference type="ARBA" id="ARBA00023136"/>
    </source>
</evidence>
<reference evidence="8" key="1">
    <citation type="journal article" date="2019" name="Int. J. Syst. Evol. Microbiol.">
        <title>The Global Catalogue of Microorganisms (GCM) 10K type strain sequencing project: providing services to taxonomists for standard genome sequencing and annotation.</title>
        <authorList>
            <consortium name="The Broad Institute Genomics Platform"/>
            <consortium name="The Broad Institute Genome Sequencing Center for Infectious Disease"/>
            <person name="Wu L."/>
            <person name="Ma J."/>
        </authorList>
    </citation>
    <scope>NUCLEOTIDE SEQUENCE [LARGE SCALE GENOMIC DNA]</scope>
    <source>
        <strain evidence="8">CCUG 57263</strain>
    </source>
</reference>
<proteinExistence type="inferred from homology"/>
<dbReference type="InterPro" id="IPR013525">
    <property type="entry name" value="ABC2_TM"/>
</dbReference>
<keyword evidence="4 5" id="KW-0472">Membrane</keyword>
<evidence type="ECO:0000256" key="5">
    <source>
        <dbReference type="RuleBase" id="RU361157"/>
    </source>
</evidence>
<evidence type="ECO:0000313" key="8">
    <source>
        <dbReference type="Proteomes" id="UP001597120"/>
    </source>
</evidence>
<dbReference type="PROSITE" id="PS51012">
    <property type="entry name" value="ABC_TM2"/>
    <property type="match status" value="1"/>
</dbReference>
<dbReference type="InterPro" id="IPR052902">
    <property type="entry name" value="ABC-2_transporter"/>
</dbReference>
<dbReference type="Proteomes" id="UP001597120">
    <property type="component" value="Unassembled WGS sequence"/>
</dbReference>
<evidence type="ECO:0000256" key="1">
    <source>
        <dbReference type="ARBA" id="ARBA00004141"/>
    </source>
</evidence>
<dbReference type="PANTHER" id="PTHR43027">
    <property type="entry name" value="DOXORUBICIN RESISTANCE ABC TRANSPORTER PERMEASE PROTEIN DRRC-RELATED"/>
    <property type="match status" value="1"/>
</dbReference>
<accession>A0ABW3D9B3</accession>
<feature type="transmembrane region" description="Helical" evidence="5">
    <location>
        <begin position="99"/>
        <end position="127"/>
    </location>
</feature>
<name>A0ABW3D9B3_9BACL</name>
<feature type="transmembrane region" description="Helical" evidence="5">
    <location>
        <begin position="133"/>
        <end position="157"/>
    </location>
</feature>
<dbReference type="PRINTS" id="PR00164">
    <property type="entry name" value="ABC2TRNSPORT"/>
</dbReference>
<sequence>MNAFLKLTAFDLRLYLRDWITIFWVLVYPVLMLLLFGSMFGDSPSTIYPGGRYIDDYVPALCAMNVMSVSLFTLNINMITYRQNGILRRFRVTPIRKSAVLASHTVQGIFLIVAGAVEIVILAKLIWDVQLTAASLAAVIGSLLMGVIGFFSLGFALSGLVSTTGAASGLAMIVFFPMIFLSGIAMPLAMLPDVMQSISRWIPMTYYVDLVRGAWYGQPFTELGKELLVMAGFTITCCILALLLFRWENR</sequence>
<evidence type="ECO:0000313" key="7">
    <source>
        <dbReference type="EMBL" id="MFD0868520.1"/>
    </source>
</evidence>
<dbReference type="InterPro" id="IPR047817">
    <property type="entry name" value="ABC2_TM_bact-type"/>
</dbReference>
<feature type="domain" description="ABC transmembrane type-2" evidence="6">
    <location>
        <begin position="20"/>
        <end position="248"/>
    </location>
</feature>
<keyword evidence="5" id="KW-0813">Transport</keyword>
<keyword evidence="5" id="KW-1003">Cell membrane</keyword>
<dbReference type="Pfam" id="PF01061">
    <property type="entry name" value="ABC2_membrane"/>
    <property type="match status" value="1"/>
</dbReference>
<feature type="transmembrane region" description="Helical" evidence="5">
    <location>
        <begin position="169"/>
        <end position="191"/>
    </location>
</feature>
<feature type="transmembrane region" description="Helical" evidence="5">
    <location>
        <begin position="227"/>
        <end position="245"/>
    </location>
</feature>
<evidence type="ECO:0000259" key="6">
    <source>
        <dbReference type="PROSITE" id="PS51012"/>
    </source>
</evidence>
<evidence type="ECO:0000256" key="3">
    <source>
        <dbReference type="ARBA" id="ARBA00022989"/>
    </source>
</evidence>
<dbReference type="RefSeq" id="WP_144937293.1">
    <property type="nucleotide sequence ID" value="NZ_JBHTIU010000014.1"/>
</dbReference>
<dbReference type="EMBL" id="JBHTIU010000014">
    <property type="protein sequence ID" value="MFD0868520.1"/>
    <property type="molecule type" value="Genomic_DNA"/>
</dbReference>
<evidence type="ECO:0000256" key="2">
    <source>
        <dbReference type="ARBA" id="ARBA00022692"/>
    </source>
</evidence>
<dbReference type="InterPro" id="IPR000412">
    <property type="entry name" value="ABC_2_transport"/>
</dbReference>
<keyword evidence="3 5" id="KW-1133">Transmembrane helix</keyword>
<comment type="similarity">
    <text evidence="5">Belongs to the ABC-2 integral membrane protein family.</text>
</comment>
<comment type="subcellular location">
    <subcellularLocation>
        <location evidence="5">Cell membrane</location>
        <topology evidence="5">Multi-pass membrane protein</topology>
    </subcellularLocation>
    <subcellularLocation>
        <location evidence="1">Membrane</location>
        <topology evidence="1">Multi-pass membrane protein</topology>
    </subcellularLocation>
</comment>
<comment type="caution">
    <text evidence="7">The sequence shown here is derived from an EMBL/GenBank/DDBJ whole genome shotgun (WGS) entry which is preliminary data.</text>
</comment>
<gene>
    <name evidence="7" type="ORF">ACFQ03_05120</name>
</gene>
<keyword evidence="8" id="KW-1185">Reference proteome</keyword>
<feature type="transmembrane region" description="Helical" evidence="5">
    <location>
        <begin position="57"/>
        <end position="78"/>
    </location>
</feature>
<keyword evidence="2 5" id="KW-0812">Transmembrane</keyword>
<dbReference type="PANTHER" id="PTHR43027:SF2">
    <property type="entry name" value="TRANSPORT PERMEASE PROTEIN"/>
    <property type="match status" value="1"/>
</dbReference>
<organism evidence="7 8">
    <name type="scientific">Paenibacillus residui</name>
    <dbReference type="NCBI Taxonomy" id="629724"/>
    <lineage>
        <taxon>Bacteria</taxon>
        <taxon>Bacillati</taxon>
        <taxon>Bacillota</taxon>
        <taxon>Bacilli</taxon>
        <taxon>Bacillales</taxon>
        <taxon>Paenibacillaceae</taxon>
        <taxon>Paenibacillus</taxon>
    </lineage>
</organism>
<dbReference type="PIRSF" id="PIRSF006648">
    <property type="entry name" value="DrrB"/>
    <property type="match status" value="1"/>
</dbReference>